<name>A0A9Q0KT80_9MAGN</name>
<reference evidence="2" key="1">
    <citation type="journal article" date="2023" name="Plant J.">
        <title>The genome of the king protea, Protea cynaroides.</title>
        <authorList>
            <person name="Chang J."/>
            <person name="Duong T.A."/>
            <person name="Schoeman C."/>
            <person name="Ma X."/>
            <person name="Roodt D."/>
            <person name="Barker N."/>
            <person name="Li Z."/>
            <person name="Van de Peer Y."/>
            <person name="Mizrachi E."/>
        </authorList>
    </citation>
    <scope>NUCLEOTIDE SEQUENCE</scope>
    <source>
        <tissue evidence="2">Young leaves</tissue>
    </source>
</reference>
<dbReference type="OrthoDB" id="1104789at2759"/>
<protein>
    <submittedName>
        <fullName evidence="2">Uncharacterized protein</fullName>
    </submittedName>
</protein>
<evidence type="ECO:0000313" key="3">
    <source>
        <dbReference type="Proteomes" id="UP001141806"/>
    </source>
</evidence>
<feature type="transmembrane region" description="Helical" evidence="1">
    <location>
        <begin position="61"/>
        <end position="83"/>
    </location>
</feature>
<proteinExistence type="predicted"/>
<dbReference type="Proteomes" id="UP001141806">
    <property type="component" value="Unassembled WGS sequence"/>
</dbReference>
<organism evidence="2 3">
    <name type="scientific">Protea cynaroides</name>
    <dbReference type="NCBI Taxonomy" id="273540"/>
    <lineage>
        <taxon>Eukaryota</taxon>
        <taxon>Viridiplantae</taxon>
        <taxon>Streptophyta</taxon>
        <taxon>Embryophyta</taxon>
        <taxon>Tracheophyta</taxon>
        <taxon>Spermatophyta</taxon>
        <taxon>Magnoliopsida</taxon>
        <taxon>Proteales</taxon>
        <taxon>Proteaceae</taxon>
        <taxon>Protea</taxon>
    </lineage>
</organism>
<feature type="transmembrane region" description="Helical" evidence="1">
    <location>
        <begin position="29"/>
        <end position="49"/>
    </location>
</feature>
<evidence type="ECO:0000313" key="2">
    <source>
        <dbReference type="EMBL" id="KAJ4975831.1"/>
    </source>
</evidence>
<sequence>MSWFGTVLLTCSQMQFKLSEVYGSVRIDRMRMSCTLAHVLTSTLLFLALGKMKVGSITSTLLSTYLVLSFIVYVDFMLIGHVLDGMEDCLGMELGHFYRLVSALAKGKTKVIELLRESRPEYYIDSIQKSIKKKKKKRKKLFGSIGTQYSWCSLHVRPMPMAI</sequence>
<keyword evidence="3" id="KW-1185">Reference proteome</keyword>
<dbReference type="EMBL" id="JAMYWD010000003">
    <property type="protein sequence ID" value="KAJ4975831.1"/>
    <property type="molecule type" value="Genomic_DNA"/>
</dbReference>
<evidence type="ECO:0000256" key="1">
    <source>
        <dbReference type="SAM" id="Phobius"/>
    </source>
</evidence>
<keyword evidence="1" id="KW-0472">Membrane</keyword>
<keyword evidence="1" id="KW-0812">Transmembrane</keyword>
<gene>
    <name evidence="2" type="ORF">NE237_000937</name>
</gene>
<dbReference type="AlphaFoldDB" id="A0A9Q0KT80"/>
<comment type="caution">
    <text evidence="2">The sequence shown here is derived from an EMBL/GenBank/DDBJ whole genome shotgun (WGS) entry which is preliminary data.</text>
</comment>
<accession>A0A9Q0KT80</accession>
<keyword evidence="1" id="KW-1133">Transmembrane helix</keyword>